<dbReference type="InterPro" id="IPR024745">
    <property type="entry name" value="GH44_cat"/>
</dbReference>
<dbReference type="Pfam" id="PF12891">
    <property type="entry name" value="Glyco_hydro_44"/>
    <property type="match status" value="1"/>
</dbReference>
<dbReference type="Proteomes" id="UP001165583">
    <property type="component" value="Unassembled WGS sequence"/>
</dbReference>
<organism evidence="2 3">
    <name type="scientific">Novosphingobium mangrovi</name>
    <name type="common">ex Huang et al. 2023</name>
    <dbReference type="NCBI Taxonomy" id="2976432"/>
    <lineage>
        <taxon>Bacteria</taxon>
        <taxon>Pseudomonadati</taxon>
        <taxon>Pseudomonadota</taxon>
        <taxon>Alphaproteobacteria</taxon>
        <taxon>Sphingomonadales</taxon>
        <taxon>Sphingomonadaceae</taxon>
        <taxon>Novosphingobium</taxon>
    </lineage>
</organism>
<dbReference type="SUPFAM" id="SSF51445">
    <property type="entry name" value="(Trans)glycosidases"/>
    <property type="match status" value="1"/>
</dbReference>
<dbReference type="Gene3D" id="2.60.40.1180">
    <property type="entry name" value="Golgi alpha-mannosidase II"/>
    <property type="match status" value="1"/>
</dbReference>
<keyword evidence="2" id="KW-0378">Hydrolase</keyword>
<dbReference type="PROSITE" id="PS51257">
    <property type="entry name" value="PROKAR_LIPOPROTEIN"/>
    <property type="match status" value="1"/>
</dbReference>
<dbReference type="InterPro" id="IPR017853">
    <property type="entry name" value="GH"/>
</dbReference>
<dbReference type="Gene3D" id="3.20.20.80">
    <property type="entry name" value="Glycosidases"/>
    <property type="match status" value="1"/>
</dbReference>
<dbReference type="RefSeq" id="WP_260046014.1">
    <property type="nucleotide sequence ID" value="NZ_JANZXA010000006.1"/>
</dbReference>
<reference evidence="2" key="1">
    <citation type="submission" date="2022-09" db="EMBL/GenBank/DDBJ databases">
        <title>Novosphingobium sp. Nov., a polycyclic aromatic hydrocarbon-degrading bacterium isolated form mangrove sediments in HongKong.</title>
        <authorList>
            <person name="Hu Z."/>
        </authorList>
    </citation>
    <scope>NUCLEOTIDE SEQUENCE</scope>
    <source>
        <strain evidence="2">HK4-1</strain>
    </source>
</reference>
<protein>
    <submittedName>
        <fullName evidence="2">Glycoside hydrolase family 44 protein</fullName>
    </submittedName>
</protein>
<name>A0ABT2I540_9SPHN</name>
<sequence length="557" mass="59876">MKAPREVVRRLFGIMACFATMACGPSGEGGTGVPPPAADLLRIDVDASTPTHAISPAIYGVSFGTEETLRDLNIPLSRSGGNSASLYNWRIDARNAGSDFFFESLPVTADIFDQFHNGFVDIARRGGAAAMITIPAIGWAAKLGPGRTKLAAFSIAKYGPQQDADTAYFPDAGNGVKPDGSFLRGNDPNDAALSVDISAETGARVQDIVQRWGRADSGGVVYYVVDNEPSLWHLTHRAVHPVGAHAAEVAQKVVAVANAIHGADPSARVVAPEEWGWLGYFDSGFDQQAKSENQPADELDRTKQTGGVDYLPYLLAQWRAAGHPVDVVSVHFYPQGGEYPRTDGGPRDVQLRRNESTRLLWDTGYKARSWIDTEVALIPRLRGWVDTYYAAGTPIAITEYNWGGDDSMNGATAQADIWGIFGREGLDLANRWTAPGKGSPVYEAMRLIRNYDGQDGAFGDLSLAVDGPDPDRLAAFAARRSTDKAVTLLLVNKSLDDPAPVDVRLSGLVSAGARNVTVYRLVQGQRSQNSITLSNGTLRDELPVQSIALYVIVDSGN</sequence>
<gene>
    <name evidence="2" type="ORF">NZK81_10135</name>
</gene>
<dbReference type="InterPro" id="IPR013780">
    <property type="entry name" value="Glyco_hydro_b"/>
</dbReference>
<accession>A0ABT2I540</accession>
<evidence type="ECO:0000259" key="1">
    <source>
        <dbReference type="Pfam" id="PF12891"/>
    </source>
</evidence>
<dbReference type="EMBL" id="JANZXA010000006">
    <property type="protein sequence ID" value="MCT2399910.1"/>
    <property type="molecule type" value="Genomic_DNA"/>
</dbReference>
<feature type="domain" description="Glycoside hydrolase family 44 catalytic" evidence="1">
    <location>
        <begin position="94"/>
        <end position="335"/>
    </location>
</feature>
<keyword evidence="3" id="KW-1185">Reference proteome</keyword>
<evidence type="ECO:0000313" key="3">
    <source>
        <dbReference type="Proteomes" id="UP001165583"/>
    </source>
</evidence>
<evidence type="ECO:0000313" key="2">
    <source>
        <dbReference type="EMBL" id="MCT2399910.1"/>
    </source>
</evidence>
<comment type="caution">
    <text evidence="2">The sequence shown here is derived from an EMBL/GenBank/DDBJ whole genome shotgun (WGS) entry which is preliminary data.</text>
</comment>
<proteinExistence type="predicted"/>
<dbReference type="GO" id="GO:0016787">
    <property type="term" value="F:hydrolase activity"/>
    <property type="evidence" value="ECO:0007669"/>
    <property type="project" value="UniProtKB-KW"/>
</dbReference>